<evidence type="ECO:0000313" key="2">
    <source>
        <dbReference type="EMBL" id="WBW70996.1"/>
    </source>
</evidence>
<accession>A0AAF0ASK7</accession>
<keyword evidence="1" id="KW-1133">Transmembrane helix</keyword>
<feature type="transmembrane region" description="Helical" evidence="1">
    <location>
        <begin position="125"/>
        <end position="147"/>
    </location>
</feature>
<dbReference type="GeneID" id="80874334"/>
<keyword evidence="1" id="KW-0472">Membrane</keyword>
<feature type="transmembrane region" description="Helical" evidence="1">
    <location>
        <begin position="153"/>
        <end position="175"/>
    </location>
</feature>
<name>A0AAF0ASK7_9SCHI</name>
<dbReference type="RefSeq" id="XP_056035239.1">
    <property type="nucleotide sequence ID" value="XM_056179645.1"/>
</dbReference>
<gene>
    <name evidence="2" type="primary">inp2</name>
    <name evidence="2" type="ORF">SOMG_00852</name>
</gene>
<organism evidence="2 3">
    <name type="scientific">Schizosaccharomyces osmophilus</name>
    <dbReference type="NCBI Taxonomy" id="2545709"/>
    <lineage>
        <taxon>Eukaryota</taxon>
        <taxon>Fungi</taxon>
        <taxon>Dikarya</taxon>
        <taxon>Ascomycota</taxon>
        <taxon>Taphrinomycotina</taxon>
        <taxon>Schizosaccharomycetes</taxon>
        <taxon>Schizosaccharomycetales</taxon>
        <taxon>Schizosaccharomycetaceae</taxon>
        <taxon>Schizosaccharomyces</taxon>
    </lineage>
</organism>
<dbReference type="EMBL" id="CP115611">
    <property type="protein sequence ID" value="WBW70996.1"/>
    <property type="molecule type" value="Genomic_DNA"/>
</dbReference>
<evidence type="ECO:0000313" key="3">
    <source>
        <dbReference type="Proteomes" id="UP001212411"/>
    </source>
</evidence>
<sequence length="481" mass="55677">MKGIHRSLSNLFFIENISDDTRNNGISRYWSVIISKLYYLGCVSSDLFVNHAWPYVLESFQPNLCETERTLLYDNIQYIIYTSDLLVGDHKLHCQGNLTFSSSIPVPSPPSFSSKKLWYMFTYQSFLHAGYCLGFYCVVSLLCNFVSFNPLKIGFYCYLIFSIVIIFCHFLVYYTRIDGLYSIYRLTHALQSFEDVSNRVYTQICELGHPDYVDRSSDDLGQHNQGFQISRNQELMSRKVSDLFGKLLPSYQELLSRLYPFTAPSYLRDLLLLYKLPNCFTNTSIPFSLKQIVNPNLQRNSLYCLRKEATEYNSHSNESLLFLVKSYSELTVVFKQILCCILSFSVQTFPQECTSWPTLCHNIDSLIATLCDFTEQLSSFSSFMPESGGVTPENDRLNHSSRNKTFDVENLKKKLQRLHFAMLETHGNISLYLQENANVGSQEGALKEYDHFGFQLKGLLSEWEFYRDMLTPMTSSSRKKC</sequence>
<evidence type="ECO:0000256" key="1">
    <source>
        <dbReference type="SAM" id="Phobius"/>
    </source>
</evidence>
<dbReference type="KEGG" id="som:SOMG_00852"/>
<dbReference type="Proteomes" id="UP001212411">
    <property type="component" value="Chromosome 1"/>
</dbReference>
<keyword evidence="1" id="KW-0812">Transmembrane</keyword>
<dbReference type="AlphaFoldDB" id="A0AAF0ASK7"/>
<proteinExistence type="predicted"/>
<keyword evidence="3" id="KW-1185">Reference proteome</keyword>
<protein>
    <submittedName>
        <fullName evidence="2">Myosin binding vezatin family protein involved in peroxisome inheritance Inp2</fullName>
    </submittedName>
</protein>
<reference evidence="2 3" key="1">
    <citation type="journal article" date="2023" name="G3 (Bethesda)">
        <title>A high-quality reference genome for the fission yeast Schizosaccharomyces osmophilus.</title>
        <authorList>
            <person name="Jia G.S."/>
            <person name="Zhang W.C."/>
            <person name="Liang Y."/>
            <person name="Liu X.H."/>
            <person name="Rhind N."/>
            <person name="Pidoux A."/>
            <person name="Brysch-Herzberg M."/>
            <person name="Du L.L."/>
        </authorList>
    </citation>
    <scope>NUCLEOTIDE SEQUENCE [LARGE SCALE GENOMIC DNA]</scope>
    <source>
        <strain evidence="2 3">CBS 15793</strain>
    </source>
</reference>